<organism evidence="1 2">
    <name type="scientific">Melastoma candidum</name>
    <dbReference type="NCBI Taxonomy" id="119954"/>
    <lineage>
        <taxon>Eukaryota</taxon>
        <taxon>Viridiplantae</taxon>
        <taxon>Streptophyta</taxon>
        <taxon>Embryophyta</taxon>
        <taxon>Tracheophyta</taxon>
        <taxon>Spermatophyta</taxon>
        <taxon>Magnoliopsida</taxon>
        <taxon>eudicotyledons</taxon>
        <taxon>Gunneridae</taxon>
        <taxon>Pentapetalae</taxon>
        <taxon>rosids</taxon>
        <taxon>malvids</taxon>
        <taxon>Myrtales</taxon>
        <taxon>Melastomataceae</taxon>
        <taxon>Melastomatoideae</taxon>
        <taxon>Melastomateae</taxon>
        <taxon>Melastoma</taxon>
    </lineage>
</organism>
<keyword evidence="2" id="KW-1185">Reference proteome</keyword>
<reference evidence="2" key="1">
    <citation type="journal article" date="2023" name="Front. Plant Sci.">
        <title>Chromosomal-level genome assembly of Melastoma candidum provides insights into trichome evolution.</title>
        <authorList>
            <person name="Zhong Y."/>
            <person name="Wu W."/>
            <person name="Sun C."/>
            <person name="Zou P."/>
            <person name="Liu Y."/>
            <person name="Dai S."/>
            <person name="Zhou R."/>
        </authorList>
    </citation>
    <scope>NUCLEOTIDE SEQUENCE [LARGE SCALE GENOMIC DNA]</scope>
</reference>
<accession>A0ACB9SC45</accession>
<name>A0ACB9SC45_9MYRT</name>
<sequence length="106" mass="12562">MVRTLQPGCSKIRQWRKEQSLGVADLYKNSDLFRITFIWWNKALIKELSVPAPGTKQPFITKLMACLWKQSWSYWWNPLYTAVHFLFTVIIALMFGTMFWKLGNKT</sequence>
<dbReference type="Proteomes" id="UP001057402">
    <property type="component" value="Chromosome 2"/>
</dbReference>
<evidence type="ECO:0000313" key="1">
    <source>
        <dbReference type="EMBL" id="KAI4387048.1"/>
    </source>
</evidence>
<gene>
    <name evidence="1" type="ORF">MLD38_004912</name>
</gene>
<dbReference type="EMBL" id="CM042881">
    <property type="protein sequence ID" value="KAI4387048.1"/>
    <property type="molecule type" value="Genomic_DNA"/>
</dbReference>
<evidence type="ECO:0000313" key="2">
    <source>
        <dbReference type="Proteomes" id="UP001057402"/>
    </source>
</evidence>
<comment type="caution">
    <text evidence="1">The sequence shown here is derived from an EMBL/GenBank/DDBJ whole genome shotgun (WGS) entry which is preliminary data.</text>
</comment>
<proteinExistence type="predicted"/>
<protein>
    <submittedName>
        <fullName evidence="1">Uncharacterized protein</fullName>
    </submittedName>
</protein>